<dbReference type="SMART" id="SM00826">
    <property type="entry name" value="PKS_DH"/>
    <property type="match status" value="1"/>
</dbReference>
<protein>
    <submittedName>
        <fullName evidence="14">Beta-ketoacyl synthase</fullName>
        <ecNumber evidence="14">1.1.1.100</ecNumber>
    </submittedName>
</protein>
<reference evidence="14 15" key="1">
    <citation type="journal article" date="2009" name="PLoS ONE">
        <title>Methylobacterium genome sequences: a reference blueprint to investigate microbial metabolism of C1 compounds from natural and industrial sources.</title>
        <authorList>
            <person name="Vuilleumier S."/>
            <person name="Chistoserdova L."/>
            <person name="Lee M.-C."/>
            <person name="Bringel F."/>
            <person name="Lajus A."/>
            <person name="Zhou Y."/>
            <person name="Gourion B."/>
            <person name="Barbe V."/>
            <person name="Chang J."/>
            <person name="Cruveiller S."/>
            <person name="Dossat C."/>
            <person name="Gillett W."/>
            <person name="Gruffaz C."/>
            <person name="Haugen E."/>
            <person name="Hourcade E."/>
            <person name="Levy R."/>
            <person name="Mangenot S."/>
            <person name="Muller E."/>
            <person name="Nadalig T."/>
            <person name="Pagni M."/>
            <person name="Penny C."/>
            <person name="Peyraud R."/>
            <person name="Robinson D.G."/>
            <person name="Roche D."/>
            <person name="Rouy Z."/>
            <person name="Saenampechek C."/>
            <person name="Salvignol G."/>
            <person name="Vallenet D."/>
            <person name="Wu Z."/>
            <person name="Marx C.J."/>
            <person name="Vorholt J.A."/>
            <person name="Olson M.V."/>
            <person name="Kaul R."/>
            <person name="Weissenbach J."/>
            <person name="Medigue C."/>
            <person name="Lidstrom M.E."/>
        </authorList>
    </citation>
    <scope>NUCLEOTIDE SEQUENCE [LARGE SCALE GENOMIC DNA]</scope>
    <source>
        <strain evidence="15">ATCC 14718 / DSM 1338 / JCM 2805 / NCIMB 9133 / AM1</strain>
    </source>
</reference>
<feature type="active site" description="Proton donor; for dehydratase activity" evidence="9">
    <location>
        <position position="934"/>
    </location>
</feature>
<feature type="region of interest" description="N-terminal hotdog fold" evidence="9">
    <location>
        <begin position="730"/>
        <end position="857"/>
    </location>
</feature>
<evidence type="ECO:0000256" key="1">
    <source>
        <dbReference type="ARBA" id="ARBA00004496"/>
    </source>
</evidence>
<reference evidence="16" key="2">
    <citation type="journal article" date="2024" name="RSC Chem. Biol.">
        <title>Insights into docking in megasynthases from the investigation of the toblerol &lt;i&gt;trans&lt;/i&gt;-AT polyketide synthase: many alpha-helical means to an end.</title>
        <authorList>
            <person name="Scat S."/>
            <person name="Weissman K.J."/>
            <person name="Chagot B."/>
        </authorList>
    </citation>
    <scope>STRUCTURE BY NMR OF 2225-2278</scope>
</reference>
<keyword evidence="6" id="KW-0808">Transferase</keyword>
<name>C5B3B7_METEA</name>
<dbReference type="Pfam" id="PF00550">
    <property type="entry name" value="PP-binding"/>
    <property type="match status" value="2"/>
</dbReference>
<dbReference type="SMART" id="SM00823">
    <property type="entry name" value="PKS_PP"/>
    <property type="match status" value="2"/>
</dbReference>
<dbReference type="Pfam" id="PF22336">
    <property type="entry name" value="RhiE-like_linker"/>
    <property type="match status" value="1"/>
</dbReference>
<dbReference type="GO" id="GO:0005886">
    <property type="term" value="C:plasma membrane"/>
    <property type="evidence" value="ECO:0007669"/>
    <property type="project" value="TreeGrafter"/>
</dbReference>
<dbReference type="HOGENOM" id="CLU_230382_0_0_5"/>
<evidence type="ECO:0000259" key="13">
    <source>
        <dbReference type="PROSITE" id="PS52019"/>
    </source>
</evidence>
<dbReference type="PANTHER" id="PTHR43775">
    <property type="entry name" value="FATTY ACID SYNTHASE"/>
    <property type="match status" value="1"/>
</dbReference>
<dbReference type="GO" id="GO:0031177">
    <property type="term" value="F:phosphopantetheine binding"/>
    <property type="evidence" value="ECO:0007669"/>
    <property type="project" value="InterPro"/>
</dbReference>
<keyword evidence="16" id="KW-0002">3D-structure</keyword>
<gene>
    <name evidence="14" type="ordered locus">MexAM1_META2p0008</name>
</gene>
<keyword evidence="3" id="KW-0596">Phosphopantetheine</keyword>
<dbReference type="PDB" id="8RAJ">
    <property type="method" value="NMR"/>
    <property type="chains" value="A=2225-2278"/>
</dbReference>
<dbReference type="GO" id="GO:0004312">
    <property type="term" value="F:fatty acid synthase activity"/>
    <property type="evidence" value="ECO:0007669"/>
    <property type="project" value="TreeGrafter"/>
</dbReference>
<dbReference type="PROSITE" id="PS00606">
    <property type="entry name" value="KS3_1"/>
    <property type="match status" value="1"/>
</dbReference>
<evidence type="ECO:0000256" key="5">
    <source>
        <dbReference type="ARBA" id="ARBA00022553"/>
    </source>
</evidence>
<dbReference type="EMBL" id="CP001511">
    <property type="protein sequence ID" value="ACS42949.1"/>
    <property type="molecule type" value="Genomic_DNA"/>
</dbReference>
<feature type="domain" description="PKS/mFAS DH" evidence="13">
    <location>
        <begin position="730"/>
        <end position="1015"/>
    </location>
</feature>
<dbReference type="InterPro" id="IPR014030">
    <property type="entry name" value="Ketoacyl_synth_N"/>
</dbReference>
<feature type="region of interest" description="Disordered" evidence="10">
    <location>
        <begin position="1606"/>
        <end position="1635"/>
    </location>
</feature>
<proteinExistence type="evidence at protein level"/>
<dbReference type="KEGG" id="mea:Mex_2p0008"/>
<evidence type="ECO:0000256" key="7">
    <source>
        <dbReference type="ARBA" id="ARBA00022737"/>
    </source>
</evidence>
<dbReference type="InterPro" id="IPR014031">
    <property type="entry name" value="Ketoacyl_synth_C"/>
</dbReference>
<dbReference type="SMART" id="SM00822">
    <property type="entry name" value="PKS_KR"/>
    <property type="match status" value="1"/>
</dbReference>
<dbReference type="SUPFAM" id="SSF51735">
    <property type="entry name" value="NAD(P)-binding Rossmann-fold domains"/>
    <property type="match status" value="1"/>
</dbReference>
<dbReference type="Proteomes" id="UP000009081">
    <property type="component" value="Plasmid megaplasmid"/>
</dbReference>
<evidence type="ECO:0000256" key="2">
    <source>
        <dbReference type="ARBA" id="ARBA00004792"/>
    </source>
</evidence>
<sequence>MRMHTANSKDAHETKLLLQQWVSSTICDVTGLDGDRVGPNARLEEIGLDSLAIVSFGTRLEQHIQGLRRSFIFDCRTVGEICDHLLTHHQPELGFLISQAASTPKQLGERPFQKGADPASEAEDWPEIALADFGTGRETAQSHEMSPRESIQRDRLHLDNAVAIIGMQGQFPGAASLDAFWQQIASGADLVGEIPADRWSVEGFYEAGSASRKTGKSYSKWGAFLPGVDEFDAQFFGIPPRDARLMDPQERLFLECAYHAMEDAALLGARQESLRRDVGLNIGVFVGITTNTYNLQGPSHWTAGGVEVPTSMPWSSANRVSYFLNLSGPSVAVDTACSSSLVALHLAVESVAAGECAAAIAGGVNLYLHPAKYVQLCQYQMLSPTGRCHSFGADADGFVPGEGVAAVVLRPLRDALQNGDRILGVIRGTAVNHSGRTNGYTVPGAASQAALIRKALDRAALTPDSIGYIEAHGTGTKLGDPIEITGICDALGDSGQPCAIGSLKSNIGHLESAAGIAGIVKVLLQLRHDRIAPSIHSRIPNPDLKLDGGRYFVPQDLGPWPKAASDGRRRAGISSFGAGGTCAHAIIEEGPEVPVSSAVGPLVFPLSAQSPEQLRLRAQDLLKWVGMVQPGDERTTLLRLAYTLQCGRATYRYRFAAAAASVRDLAAAVGTFLGEVATVAILGSQGVEDSEDARLAARWSTGEEVPWPTLWQGLPCPVGGLLYPFLRDRHALAPPEIRMDSGRERPGEQVEIVVSHTFTGDESYIRDHVIGNSPILPGTAYVGLCSVLIGQAGGDGWAFDLQDLAWSSPYRWVPTAAKQLLVRGRRLGPSLSIEIASSSDARPLHFTARADLGGRSPTADGEPIPAIRERCTRSADVAGFYALAADFGMVFGESFRCIARASKGRGEALVEAKLPTGSRRGGTTGLPIDPGLLDAVFQSAFFSVEEGFDGPHVPVRAKAVRIHGDLGSNLVIHVRAVAQASDGFTFDYRLLAPSGAVIGEIEALTFQRIEAVRGRSALAERSINIFEPVWLPDAAVGFGGPPTALLALGRQDRNDIRLGLTGGTTQVRLRPGGAFEIDGSRTVTLDPERKDHLEHLWRTFKADGSLPAAVVADLRHQPAVSPHGLERHLGLGPFIGAMALLKSVVEAYAPSKSCRMILICQGPAASAAAAMMRSVHIEAPSLDFTVLETDGAEHPAYLDQFVDAEAKRTAGGGVRHVRFIGGTPLVRRYAALDLPSRDADVRSGDVVLITGGLGAVGLHIAKHLALHRGVRIALLGRSRPAEHSRAAVASLRMAEGDCSYWECDCSSGEDLTQTLADIRSRMGPLTGILHCAGVLKDAFFTRHTDTERYEVLKSKALSARLLDEMTRQDPLRWFVLSSALAAVCGNIGQSVYGLSNGWLDGFAEERNSLTAAGRASGRTVAVAWPLWNTRTGMQASERFLRRLQDEGLDLLEPDEGARLFAAATWSDRSLIVPIKGDEERSSRILGIKDAGIPAGNTDDATLEPQPGTADANGGQEDRVLRYLIGTLSDVTGTAPERIEPDTPLEAFGLDSLLVLEMSDRLQERFPRIARTALFEARTLRALARLLIDELPLDVAKLVASGVSVEDDEPLEEPTRPAVSAAVVGGSPEPGSTTGNRPAIAIVGLAGRYPGSADLWDLWDHLCAGSDLVTELPPRLSAGEERNGVYAKWGSFIDDVDTFDPLFFGISPRDAERMDPQERIFLQTAWHAVEDAGYTPEGLSGGSERGTRRRVAVIAGVMYGEYQFFGAAGTSEGGALTNSSYASIANRVSYCLDFDGPSFAVDSMCSSSLTSMHLACELLQSGGCDIALAGGVNISVHPYKYRMLSELKFAATDGRCRSFGVGGDGYVPGEGCGVVVLRPLEAALAAGDHIYGVIRGSDIGHGARSSGYTVPNPDAQAEVVRRAFERSGVDPARLSYIEAHGTGTSLGDPIEIRGLSKALGRQFPEGGTCAIGSIKANIGHLESAAGIAGLTKVLLQMKHRRLVPSIHSAELNPFIDFNQTPFRVQREQAEWQAVGGRRLAAVSSFGAGGANAHLVVESWDHPTMPEVASREPLALLLSSANEGQLREAARVLLKHLEREGEISPDAGQYWIGSQHFSLRDVALTLLHGRRHGDHRLAIIAADFDEFRRKLALFIRTDSNVGAASGDFERLGILIGGLQPTVQGDAIYREARAWVDGGPPPPPEAPWRRVPLPGYVFQRRRFWLGSLPAENEDPDKAVVDLHRSPPKTKDPDLTPSGIIAKVKAGDMTQETARELLLAMR</sequence>
<keyword evidence="15" id="KW-1185">Reference proteome</keyword>
<dbReference type="InterPro" id="IPR036291">
    <property type="entry name" value="NAD(P)-bd_dom_sf"/>
</dbReference>
<dbReference type="InterPro" id="IPR049551">
    <property type="entry name" value="PKS_DH_C"/>
</dbReference>
<feature type="domain" description="Ketosynthase family 3 (KS3)" evidence="12">
    <location>
        <begin position="159"/>
        <end position="589"/>
    </location>
</feature>
<dbReference type="Gene3D" id="3.40.47.10">
    <property type="match status" value="2"/>
</dbReference>
<evidence type="ECO:0000256" key="6">
    <source>
        <dbReference type="ARBA" id="ARBA00022679"/>
    </source>
</evidence>
<dbReference type="InterPro" id="IPR009081">
    <property type="entry name" value="PP-bd_ACP"/>
</dbReference>
<organism evidence="14 15">
    <name type="scientific">Methylorubrum extorquens (strain ATCC 14718 / DSM 1338 / JCM 2805 / NCIMB 9133 / AM1)</name>
    <name type="common">Methylobacterium extorquens</name>
    <dbReference type="NCBI Taxonomy" id="272630"/>
    <lineage>
        <taxon>Bacteria</taxon>
        <taxon>Pseudomonadati</taxon>
        <taxon>Pseudomonadota</taxon>
        <taxon>Alphaproteobacteria</taxon>
        <taxon>Hyphomicrobiales</taxon>
        <taxon>Methylobacteriaceae</taxon>
        <taxon>Methylorubrum</taxon>
    </lineage>
</organism>
<dbReference type="SMR" id="C5B3B7"/>
<evidence type="ECO:0000256" key="3">
    <source>
        <dbReference type="ARBA" id="ARBA00022450"/>
    </source>
</evidence>
<dbReference type="Gene3D" id="1.10.1200.10">
    <property type="entry name" value="ACP-like"/>
    <property type="match status" value="2"/>
</dbReference>
<evidence type="ECO:0000259" key="12">
    <source>
        <dbReference type="PROSITE" id="PS52004"/>
    </source>
</evidence>
<dbReference type="InterPro" id="IPR013968">
    <property type="entry name" value="PKS_KR"/>
</dbReference>
<evidence type="ECO:0000313" key="15">
    <source>
        <dbReference type="Proteomes" id="UP000009081"/>
    </source>
</evidence>
<dbReference type="Gene3D" id="3.10.129.110">
    <property type="entry name" value="Polyketide synthase dehydratase"/>
    <property type="match status" value="1"/>
</dbReference>
<dbReference type="PROSITE" id="PS52019">
    <property type="entry name" value="PKS_MFAS_DH"/>
    <property type="match status" value="1"/>
</dbReference>
<feature type="domain" description="Carrier" evidence="11">
    <location>
        <begin position="1514"/>
        <end position="1590"/>
    </location>
</feature>
<comment type="pathway">
    <text evidence="2">Antibiotic biosynthesis.</text>
</comment>
<keyword evidence="14" id="KW-0614">Plasmid</keyword>
<dbReference type="InterPro" id="IPR006162">
    <property type="entry name" value="Ppantetheine_attach_site"/>
</dbReference>
<dbReference type="Pfam" id="PF21089">
    <property type="entry name" value="PKS_DH_N"/>
    <property type="match status" value="1"/>
</dbReference>
<dbReference type="InterPro" id="IPR018201">
    <property type="entry name" value="Ketoacyl_synth_AS"/>
</dbReference>
<dbReference type="OrthoDB" id="9778690at2"/>
<dbReference type="Pfam" id="PF02801">
    <property type="entry name" value="Ketoacyl-synt_C"/>
    <property type="match status" value="2"/>
</dbReference>
<dbReference type="Pfam" id="PF14765">
    <property type="entry name" value="PS-DH"/>
    <property type="match status" value="1"/>
</dbReference>
<dbReference type="FunFam" id="3.40.47.10:FF:000019">
    <property type="entry name" value="Polyketide synthase type I"/>
    <property type="match status" value="1"/>
</dbReference>
<dbReference type="InterPro" id="IPR020841">
    <property type="entry name" value="PKS_Beta-ketoAc_synthase_dom"/>
</dbReference>
<evidence type="ECO:0000256" key="9">
    <source>
        <dbReference type="PROSITE-ProRule" id="PRU01363"/>
    </source>
</evidence>
<dbReference type="InterPro" id="IPR057326">
    <property type="entry name" value="KR_dom"/>
</dbReference>
<keyword evidence="4" id="KW-0963">Cytoplasm</keyword>
<dbReference type="GO" id="GO:0004316">
    <property type="term" value="F:3-oxoacyl-[acyl-carrier-protein] reductase (NADPH) activity"/>
    <property type="evidence" value="ECO:0007669"/>
    <property type="project" value="UniProtKB-EC"/>
</dbReference>
<evidence type="ECO:0000256" key="8">
    <source>
        <dbReference type="ARBA" id="ARBA00054155"/>
    </source>
</evidence>
<dbReference type="GO" id="GO:0005737">
    <property type="term" value="C:cytoplasm"/>
    <property type="evidence" value="ECO:0007669"/>
    <property type="project" value="UniProtKB-SubCell"/>
</dbReference>
<accession>C5B3B7</accession>
<dbReference type="InterPro" id="IPR054514">
    <property type="entry name" value="RhiE-like_linker"/>
</dbReference>
<feature type="region of interest" description="C-terminal hotdog fold" evidence="9">
    <location>
        <begin position="872"/>
        <end position="1015"/>
    </location>
</feature>
<dbReference type="CDD" id="cd00833">
    <property type="entry name" value="PKS"/>
    <property type="match status" value="2"/>
</dbReference>
<evidence type="ECO:0000313" key="14">
    <source>
        <dbReference type="EMBL" id="ACS42949.1"/>
    </source>
</evidence>
<dbReference type="Gene3D" id="3.40.50.720">
    <property type="entry name" value="NAD(P)-binding Rossmann-like Domain"/>
    <property type="match status" value="1"/>
</dbReference>
<dbReference type="GO" id="GO:0004315">
    <property type="term" value="F:3-oxoacyl-[acyl-carrier-protein] synthase activity"/>
    <property type="evidence" value="ECO:0007669"/>
    <property type="project" value="InterPro"/>
</dbReference>
<dbReference type="Pfam" id="PF00109">
    <property type="entry name" value="ketoacyl-synt"/>
    <property type="match status" value="2"/>
</dbReference>
<dbReference type="InterPro" id="IPR016039">
    <property type="entry name" value="Thiolase-like"/>
</dbReference>
<dbReference type="InterPro" id="IPR020807">
    <property type="entry name" value="PKS_DH"/>
</dbReference>
<dbReference type="EC" id="1.1.1.100" evidence="14"/>
<dbReference type="InterPro" id="IPR050091">
    <property type="entry name" value="PKS_NRPS_Biosynth_Enz"/>
</dbReference>
<keyword evidence="5" id="KW-0597">Phosphoprotein</keyword>
<comment type="subcellular location">
    <subcellularLocation>
        <location evidence="1">Cytoplasm</location>
    </subcellularLocation>
</comment>
<feature type="domain" description="Carrier" evidence="11">
    <location>
        <begin position="13"/>
        <end position="89"/>
    </location>
</feature>
<dbReference type="InterPro" id="IPR036736">
    <property type="entry name" value="ACP-like_sf"/>
</dbReference>
<dbReference type="Gene3D" id="1.10.1240.100">
    <property type="match status" value="2"/>
</dbReference>
<dbReference type="PROSITE" id="PS52004">
    <property type="entry name" value="KS3_2"/>
    <property type="match status" value="2"/>
</dbReference>
<dbReference type="GO" id="GO:0071770">
    <property type="term" value="P:DIM/DIP cell wall layer assembly"/>
    <property type="evidence" value="ECO:0007669"/>
    <property type="project" value="TreeGrafter"/>
</dbReference>
<feature type="active site" description="Proton acceptor; for dehydratase activity" evidence="9">
    <location>
        <position position="768"/>
    </location>
</feature>
<dbReference type="PANTHER" id="PTHR43775:SF37">
    <property type="entry name" value="SI:DKEY-61P9.11"/>
    <property type="match status" value="1"/>
</dbReference>
<dbReference type="Pfam" id="PF16197">
    <property type="entry name" value="KAsynt_C_assoc"/>
    <property type="match status" value="1"/>
</dbReference>
<dbReference type="InterPro" id="IPR049552">
    <property type="entry name" value="PKS_DH_N"/>
</dbReference>
<evidence type="ECO:0000259" key="11">
    <source>
        <dbReference type="PROSITE" id="PS50075"/>
    </source>
</evidence>
<geneLocation type="plasmid" evidence="14 15">
    <name>megaplasmid</name>
</geneLocation>
<evidence type="ECO:0000256" key="4">
    <source>
        <dbReference type="ARBA" id="ARBA00022490"/>
    </source>
</evidence>
<dbReference type="PROSITE" id="PS00012">
    <property type="entry name" value="PHOSPHOPANTETHEINE"/>
    <property type="match status" value="1"/>
</dbReference>
<dbReference type="PROSITE" id="PS50075">
    <property type="entry name" value="CARRIER"/>
    <property type="match status" value="2"/>
</dbReference>
<dbReference type="GO" id="GO:0006633">
    <property type="term" value="P:fatty acid biosynthetic process"/>
    <property type="evidence" value="ECO:0007669"/>
    <property type="project" value="InterPro"/>
</dbReference>
<feature type="domain" description="Ketosynthase family 3 (KS3)" evidence="12">
    <location>
        <begin position="1636"/>
        <end position="2057"/>
    </location>
</feature>
<dbReference type="SUPFAM" id="SSF47336">
    <property type="entry name" value="ACP-like"/>
    <property type="match status" value="2"/>
</dbReference>
<dbReference type="InterPro" id="IPR049900">
    <property type="entry name" value="PKS_mFAS_DH"/>
</dbReference>
<evidence type="ECO:0000256" key="10">
    <source>
        <dbReference type="SAM" id="MobiDB-lite"/>
    </source>
</evidence>
<comment type="function">
    <text evidence="8">Involved in production of the polyketide antibiotic thailandamide.</text>
</comment>
<evidence type="ECO:0007829" key="16">
    <source>
        <dbReference type="PDB" id="8RAJ"/>
    </source>
</evidence>
<dbReference type="SMART" id="SM00825">
    <property type="entry name" value="PKS_KS"/>
    <property type="match status" value="2"/>
</dbReference>
<dbReference type="InterPro" id="IPR032821">
    <property type="entry name" value="PKS_assoc"/>
</dbReference>
<dbReference type="SUPFAM" id="SSF53901">
    <property type="entry name" value="Thiolase-like"/>
    <property type="match status" value="2"/>
</dbReference>
<dbReference type="InterPro" id="IPR020806">
    <property type="entry name" value="PKS_PP-bd"/>
</dbReference>
<dbReference type="InterPro" id="IPR042104">
    <property type="entry name" value="PKS_dehydratase_sf"/>
</dbReference>
<keyword evidence="14" id="KW-0560">Oxidoreductase</keyword>
<dbReference type="RefSeq" id="WP_003598535.1">
    <property type="nucleotide sequence ID" value="NC_012811.1"/>
</dbReference>
<dbReference type="Pfam" id="PF08659">
    <property type="entry name" value="KR"/>
    <property type="match status" value="1"/>
</dbReference>
<keyword evidence="7" id="KW-0677">Repeat</keyword>